<gene>
    <name evidence="5" type="primary">tam</name>
    <name evidence="7" type="ORF">DMY87_01045</name>
</gene>
<keyword evidence="8" id="KW-1185">Reference proteome</keyword>
<accession>A0ABX5NWL5</accession>
<evidence type="ECO:0000313" key="7">
    <source>
        <dbReference type="EMBL" id="PYB77009.1"/>
    </source>
</evidence>
<evidence type="ECO:0000256" key="2">
    <source>
        <dbReference type="ARBA" id="ARBA00022603"/>
    </source>
</evidence>
<keyword evidence="1 5" id="KW-0963">Cytoplasm</keyword>
<comment type="function">
    <text evidence="5">Catalyzes the S-adenosylmethionine monomethyl esterification of trans-aconitate.</text>
</comment>
<sequence>MTELPWSAQTYLKFEDERTRPARDLLARVALDRASRVIDLGCGPGNSTALLVERYGIEAVQGLDSDDDMLAKARARLPGTSFLKADLARWRPAEPVDLLYANAVFQWLPGHLDILASLMESLKPGGVLAVQMPDNHREPSHRAMEETGADGPWAQAFADGHLRRIPLPAPADYLQRLQGLSATVDVWHTVYYHPMANAQAIVDWVEGTGLRPYLAAVAPEERDAFRAAYLKRIDAAYPPMADGRRLLAFRRLFVVAAKG</sequence>
<proteinExistence type="inferred from homology"/>
<dbReference type="InterPro" id="IPR023506">
    <property type="entry name" value="Trans-aconitate_MeTrfase"/>
</dbReference>
<dbReference type="PANTHER" id="PTHR43861:SF1">
    <property type="entry name" value="TRANS-ACONITATE 2-METHYLTRANSFERASE"/>
    <property type="match status" value="1"/>
</dbReference>
<keyword evidence="4 5" id="KW-0949">S-adenosyl-L-methionine</keyword>
<dbReference type="Pfam" id="PF13649">
    <property type="entry name" value="Methyltransf_25"/>
    <property type="match status" value="1"/>
</dbReference>
<comment type="catalytic activity">
    <reaction evidence="5">
        <text>trans-aconitate + S-adenosyl-L-methionine = (E)-3-(methoxycarbonyl)pent-2-enedioate + S-adenosyl-L-homocysteine</text>
        <dbReference type="Rhea" id="RHEA:14969"/>
        <dbReference type="ChEBI" id="CHEBI:15708"/>
        <dbReference type="ChEBI" id="CHEBI:57470"/>
        <dbReference type="ChEBI" id="CHEBI:57856"/>
        <dbReference type="ChEBI" id="CHEBI:59789"/>
        <dbReference type="EC" id="2.1.1.144"/>
    </reaction>
</comment>
<keyword evidence="2 5" id="KW-0489">Methyltransferase</keyword>
<protein>
    <recommendedName>
        <fullName evidence="5">Trans-aconitate 2-methyltransferase</fullName>
        <ecNumber evidence="5">2.1.1.144</ecNumber>
    </recommendedName>
</protein>
<dbReference type="Proteomes" id="UP000247536">
    <property type="component" value="Unassembled WGS sequence"/>
</dbReference>
<evidence type="ECO:0000256" key="4">
    <source>
        <dbReference type="ARBA" id="ARBA00022691"/>
    </source>
</evidence>
<evidence type="ECO:0000256" key="3">
    <source>
        <dbReference type="ARBA" id="ARBA00022679"/>
    </source>
</evidence>
<comment type="similarity">
    <text evidence="5">Belongs to the methyltransferase superfamily. Tam family.</text>
</comment>
<evidence type="ECO:0000256" key="1">
    <source>
        <dbReference type="ARBA" id="ARBA00022490"/>
    </source>
</evidence>
<keyword evidence="3 5" id="KW-0808">Transferase</keyword>
<dbReference type="Gene3D" id="3.40.50.150">
    <property type="entry name" value="Vaccinia Virus protein VP39"/>
    <property type="match status" value="1"/>
</dbReference>
<dbReference type="EMBL" id="QJRY01000001">
    <property type="protein sequence ID" value="PYB77009.1"/>
    <property type="molecule type" value="Genomic_DNA"/>
</dbReference>
<feature type="domain" description="Methyltransferase" evidence="6">
    <location>
        <begin position="37"/>
        <end position="126"/>
    </location>
</feature>
<organism evidence="7 8">
    <name type="scientific">Rhizobium wuzhouense</name>
    <dbReference type="NCBI Taxonomy" id="1986026"/>
    <lineage>
        <taxon>Bacteria</taxon>
        <taxon>Pseudomonadati</taxon>
        <taxon>Pseudomonadota</taxon>
        <taxon>Alphaproteobacteria</taxon>
        <taxon>Hyphomicrobiales</taxon>
        <taxon>Rhizobiaceae</taxon>
        <taxon>Rhizobium/Agrobacterium group</taxon>
        <taxon>Rhizobium</taxon>
    </lineage>
</organism>
<dbReference type="SUPFAM" id="SSF53335">
    <property type="entry name" value="S-adenosyl-L-methionine-dependent methyltransferases"/>
    <property type="match status" value="1"/>
</dbReference>
<comment type="caution">
    <text evidence="7">The sequence shown here is derived from an EMBL/GenBank/DDBJ whole genome shotgun (WGS) entry which is preliminary data.</text>
</comment>
<dbReference type="InterPro" id="IPR029063">
    <property type="entry name" value="SAM-dependent_MTases_sf"/>
</dbReference>
<evidence type="ECO:0000259" key="6">
    <source>
        <dbReference type="Pfam" id="PF13649"/>
    </source>
</evidence>
<dbReference type="PANTHER" id="PTHR43861">
    <property type="entry name" value="TRANS-ACONITATE 2-METHYLTRANSFERASE-RELATED"/>
    <property type="match status" value="1"/>
</dbReference>
<comment type="subcellular location">
    <subcellularLocation>
        <location evidence="5">Cytoplasm</location>
    </subcellularLocation>
</comment>
<name>A0ABX5NWL5_9HYPH</name>
<dbReference type="CDD" id="cd02440">
    <property type="entry name" value="AdoMet_MTases"/>
    <property type="match status" value="1"/>
</dbReference>
<dbReference type="InterPro" id="IPR041698">
    <property type="entry name" value="Methyltransf_25"/>
</dbReference>
<evidence type="ECO:0000256" key="5">
    <source>
        <dbReference type="HAMAP-Rule" id="MF_00560"/>
    </source>
</evidence>
<dbReference type="RefSeq" id="WP_110789442.1">
    <property type="nucleotide sequence ID" value="NZ_QJRY01000001.1"/>
</dbReference>
<dbReference type="EC" id="2.1.1.144" evidence="5"/>
<dbReference type="Gene3D" id="1.10.150.290">
    <property type="entry name" value="S-adenosyl-L-methionine-dependent methyltransferases"/>
    <property type="match status" value="1"/>
</dbReference>
<dbReference type="NCBIfam" id="NF002463">
    <property type="entry name" value="PRK01683.1"/>
    <property type="match status" value="1"/>
</dbReference>
<dbReference type="InterPro" id="IPR023149">
    <property type="entry name" value="Trans_acon_MeTrfase_C"/>
</dbReference>
<reference evidence="7 8" key="1">
    <citation type="submission" date="2018-06" db="EMBL/GenBank/DDBJ databases">
        <title>Rhizobium wuzhouense sp. nov., isolated from roots of Oryza officinalis.</title>
        <authorList>
            <person name="Yuan T."/>
        </authorList>
    </citation>
    <scope>NUCLEOTIDE SEQUENCE [LARGE SCALE GENOMIC DNA]</scope>
    <source>
        <strain evidence="7 8">W44</strain>
    </source>
</reference>
<dbReference type="HAMAP" id="MF_00560">
    <property type="entry name" value="Tran_acon_Me_trans"/>
    <property type="match status" value="1"/>
</dbReference>
<evidence type="ECO:0000313" key="8">
    <source>
        <dbReference type="Proteomes" id="UP000247536"/>
    </source>
</evidence>